<evidence type="ECO:0000313" key="2">
    <source>
        <dbReference type="Proteomes" id="UP001292094"/>
    </source>
</evidence>
<proteinExistence type="predicted"/>
<comment type="caution">
    <text evidence="1">The sequence shown here is derived from an EMBL/GenBank/DDBJ whole genome shotgun (WGS) entry which is preliminary data.</text>
</comment>
<organism evidence="1 2">
    <name type="scientific">Petrolisthes manimaculis</name>
    <dbReference type="NCBI Taxonomy" id="1843537"/>
    <lineage>
        <taxon>Eukaryota</taxon>
        <taxon>Metazoa</taxon>
        <taxon>Ecdysozoa</taxon>
        <taxon>Arthropoda</taxon>
        <taxon>Crustacea</taxon>
        <taxon>Multicrustacea</taxon>
        <taxon>Malacostraca</taxon>
        <taxon>Eumalacostraca</taxon>
        <taxon>Eucarida</taxon>
        <taxon>Decapoda</taxon>
        <taxon>Pleocyemata</taxon>
        <taxon>Anomura</taxon>
        <taxon>Galatheoidea</taxon>
        <taxon>Porcellanidae</taxon>
        <taxon>Petrolisthes</taxon>
    </lineage>
</organism>
<name>A0AAE1PGH5_9EUCA</name>
<sequence length="81" mass="9118">MFDTRSSTLKQVGDEQRAIGLIGTIQQTTVRSIYGLVQALLQMLHGPKIHLEVGQKWAFTISPLNQENMGFPKEYDTLQVT</sequence>
<protein>
    <submittedName>
        <fullName evidence="1">Uncharacterized protein</fullName>
    </submittedName>
</protein>
<reference evidence="1" key="1">
    <citation type="submission" date="2023-11" db="EMBL/GenBank/DDBJ databases">
        <title>Genome assemblies of two species of porcelain crab, Petrolisthes cinctipes and Petrolisthes manimaculis (Anomura: Porcellanidae).</title>
        <authorList>
            <person name="Angst P."/>
        </authorList>
    </citation>
    <scope>NUCLEOTIDE SEQUENCE</scope>
    <source>
        <strain evidence="1">PB745_02</strain>
        <tissue evidence="1">Gill</tissue>
    </source>
</reference>
<accession>A0AAE1PGH5</accession>
<dbReference type="Proteomes" id="UP001292094">
    <property type="component" value="Unassembled WGS sequence"/>
</dbReference>
<dbReference type="EMBL" id="JAWZYT010002021">
    <property type="protein sequence ID" value="KAK4307226.1"/>
    <property type="molecule type" value="Genomic_DNA"/>
</dbReference>
<evidence type="ECO:0000313" key="1">
    <source>
        <dbReference type="EMBL" id="KAK4307226.1"/>
    </source>
</evidence>
<keyword evidence="2" id="KW-1185">Reference proteome</keyword>
<dbReference type="AlphaFoldDB" id="A0AAE1PGH5"/>
<gene>
    <name evidence="1" type="ORF">Pmani_020994</name>
</gene>